<protein>
    <recommendedName>
        <fullName evidence="6">RING-type domain-containing protein</fullName>
    </recommendedName>
</protein>
<organism evidence="7 8">
    <name type="scientific">Petrolisthes cinctipes</name>
    <name type="common">Flat porcelain crab</name>
    <dbReference type="NCBI Taxonomy" id="88211"/>
    <lineage>
        <taxon>Eukaryota</taxon>
        <taxon>Metazoa</taxon>
        <taxon>Ecdysozoa</taxon>
        <taxon>Arthropoda</taxon>
        <taxon>Crustacea</taxon>
        <taxon>Multicrustacea</taxon>
        <taxon>Malacostraca</taxon>
        <taxon>Eumalacostraca</taxon>
        <taxon>Eucarida</taxon>
        <taxon>Decapoda</taxon>
        <taxon>Pleocyemata</taxon>
        <taxon>Anomura</taxon>
        <taxon>Galatheoidea</taxon>
        <taxon>Porcellanidae</taxon>
        <taxon>Petrolisthes</taxon>
    </lineage>
</organism>
<dbReference type="SUPFAM" id="SSF57850">
    <property type="entry name" value="RING/U-box"/>
    <property type="match status" value="1"/>
</dbReference>
<dbReference type="Pfam" id="PF13639">
    <property type="entry name" value="zf-RING_2"/>
    <property type="match status" value="1"/>
</dbReference>
<dbReference type="InterPro" id="IPR001841">
    <property type="entry name" value="Znf_RING"/>
</dbReference>
<evidence type="ECO:0000256" key="2">
    <source>
        <dbReference type="ARBA" id="ARBA00022771"/>
    </source>
</evidence>
<dbReference type="GO" id="GO:0043161">
    <property type="term" value="P:proteasome-mediated ubiquitin-dependent protein catabolic process"/>
    <property type="evidence" value="ECO:0007669"/>
    <property type="project" value="TreeGrafter"/>
</dbReference>
<feature type="transmembrane region" description="Helical" evidence="5">
    <location>
        <begin position="178"/>
        <end position="196"/>
    </location>
</feature>
<dbReference type="GO" id="GO:0012505">
    <property type="term" value="C:endomembrane system"/>
    <property type="evidence" value="ECO:0007669"/>
    <property type="project" value="TreeGrafter"/>
</dbReference>
<feature type="transmembrane region" description="Helical" evidence="5">
    <location>
        <begin position="49"/>
        <end position="68"/>
    </location>
</feature>
<evidence type="ECO:0000256" key="5">
    <source>
        <dbReference type="SAM" id="Phobius"/>
    </source>
</evidence>
<feature type="transmembrane region" description="Helical" evidence="5">
    <location>
        <begin position="231"/>
        <end position="250"/>
    </location>
</feature>
<keyword evidence="1" id="KW-0479">Metal-binding</keyword>
<evidence type="ECO:0000256" key="4">
    <source>
        <dbReference type="PROSITE-ProRule" id="PRU00175"/>
    </source>
</evidence>
<keyword evidence="5" id="KW-1133">Transmembrane helix</keyword>
<dbReference type="EMBL" id="JAWQEG010001680">
    <property type="protein sequence ID" value="KAK3877415.1"/>
    <property type="molecule type" value="Genomic_DNA"/>
</dbReference>
<dbReference type="Gene3D" id="3.30.40.10">
    <property type="entry name" value="Zinc/RING finger domain, C3HC4 (zinc finger)"/>
    <property type="match status" value="1"/>
</dbReference>
<gene>
    <name evidence="7" type="ORF">Pcinc_017856</name>
</gene>
<evidence type="ECO:0000259" key="6">
    <source>
        <dbReference type="PROSITE" id="PS50089"/>
    </source>
</evidence>
<dbReference type="AlphaFoldDB" id="A0AAE1FPW1"/>
<keyword evidence="5" id="KW-0812">Transmembrane</keyword>
<dbReference type="SMART" id="SM00184">
    <property type="entry name" value="RING"/>
    <property type="match status" value="1"/>
</dbReference>
<sequence>MGLSHRIAFRIYAAARRAQRRSALLPLTPASLAFLKPIRQHTHQPTLRLRLLGVALLLLLLVVPLTTRPHLQEGARQVCGAGGAALLTACVVWLYNIHATMDDQHPGGWRWQGEERDGATRDNDGWKQLGKRVLLRVTRRYLALEVAYLKMKNLTNLVNQLVFFSLCERLLMRQQKLASLYTLIFFGVVAYCVSYIKELVEREDWTMYVNIARTSNVRHLAMSTTKIALEWTKAVTFIITVVFMLLVFGLEEGLKDYSPTPVYLFITVVYFTLTEKVFTDMIGNWIDNRKLRVFESLESLYWPALLLTSHVLMSSLLTFMCIFTGSFRIVLLSSFTNIRVKYRELRDNYLVPLRLALATLSAYRVATQSEVQQHDDVCAVCLTPMTSARVTPCQHFFHADCLRRCLRESYKCPICQYNLSQAASARTS</sequence>
<dbReference type="PANTHER" id="PTHR22763">
    <property type="entry name" value="RING ZINC FINGER PROTEIN"/>
    <property type="match status" value="1"/>
</dbReference>
<feature type="transmembrane region" description="Helical" evidence="5">
    <location>
        <begin position="262"/>
        <end position="286"/>
    </location>
</feature>
<proteinExistence type="predicted"/>
<comment type="caution">
    <text evidence="7">The sequence shown here is derived from an EMBL/GenBank/DDBJ whole genome shotgun (WGS) entry which is preliminary data.</text>
</comment>
<evidence type="ECO:0000313" key="7">
    <source>
        <dbReference type="EMBL" id="KAK3877415.1"/>
    </source>
</evidence>
<evidence type="ECO:0000313" key="8">
    <source>
        <dbReference type="Proteomes" id="UP001286313"/>
    </source>
</evidence>
<dbReference type="Proteomes" id="UP001286313">
    <property type="component" value="Unassembled WGS sequence"/>
</dbReference>
<evidence type="ECO:0000256" key="3">
    <source>
        <dbReference type="ARBA" id="ARBA00022833"/>
    </source>
</evidence>
<feature type="transmembrane region" description="Helical" evidence="5">
    <location>
        <begin position="74"/>
        <end position="95"/>
    </location>
</feature>
<feature type="domain" description="RING-type" evidence="6">
    <location>
        <begin position="378"/>
        <end position="416"/>
    </location>
</feature>
<keyword evidence="8" id="KW-1185">Reference proteome</keyword>
<dbReference type="PANTHER" id="PTHR22763:SF191">
    <property type="entry name" value="RING FINGER PROTEIN 145 HOMOLOG"/>
    <property type="match status" value="1"/>
</dbReference>
<dbReference type="PROSITE" id="PS50089">
    <property type="entry name" value="ZF_RING_2"/>
    <property type="match status" value="1"/>
</dbReference>
<feature type="transmembrane region" description="Helical" evidence="5">
    <location>
        <begin position="306"/>
        <end position="331"/>
    </location>
</feature>
<dbReference type="GO" id="GO:0036503">
    <property type="term" value="P:ERAD pathway"/>
    <property type="evidence" value="ECO:0007669"/>
    <property type="project" value="TreeGrafter"/>
</dbReference>
<keyword evidence="2 4" id="KW-0863">Zinc-finger</keyword>
<accession>A0AAE1FPW1</accession>
<keyword evidence="3" id="KW-0862">Zinc</keyword>
<reference evidence="7" key="1">
    <citation type="submission" date="2023-10" db="EMBL/GenBank/DDBJ databases">
        <title>Genome assemblies of two species of porcelain crab, Petrolisthes cinctipes and Petrolisthes manimaculis (Anomura: Porcellanidae).</title>
        <authorList>
            <person name="Angst P."/>
        </authorList>
    </citation>
    <scope>NUCLEOTIDE SEQUENCE</scope>
    <source>
        <strain evidence="7">PB745_01</strain>
        <tissue evidence="7">Gill</tissue>
    </source>
</reference>
<dbReference type="GO" id="GO:0061630">
    <property type="term" value="F:ubiquitin protein ligase activity"/>
    <property type="evidence" value="ECO:0007669"/>
    <property type="project" value="TreeGrafter"/>
</dbReference>
<name>A0AAE1FPW1_PETCI</name>
<dbReference type="InterPro" id="IPR013083">
    <property type="entry name" value="Znf_RING/FYVE/PHD"/>
</dbReference>
<dbReference type="InterPro" id="IPR050731">
    <property type="entry name" value="HRD1_E3_ubiq-ligases"/>
</dbReference>
<evidence type="ECO:0000256" key="1">
    <source>
        <dbReference type="ARBA" id="ARBA00022723"/>
    </source>
</evidence>
<keyword evidence="5" id="KW-0472">Membrane</keyword>
<dbReference type="GO" id="GO:0008270">
    <property type="term" value="F:zinc ion binding"/>
    <property type="evidence" value="ECO:0007669"/>
    <property type="project" value="UniProtKB-KW"/>
</dbReference>